<feature type="region of interest" description="Disordered" evidence="1">
    <location>
        <begin position="129"/>
        <end position="155"/>
    </location>
</feature>
<gene>
    <name evidence="2" type="ORF">GA0070622_4475</name>
</gene>
<evidence type="ECO:0000313" key="3">
    <source>
        <dbReference type="Proteomes" id="UP000199558"/>
    </source>
</evidence>
<proteinExistence type="predicted"/>
<dbReference type="Pfam" id="PF06103">
    <property type="entry name" value="DUF948"/>
    <property type="match status" value="1"/>
</dbReference>
<dbReference type="AlphaFoldDB" id="A0A1A9BEM8"/>
<keyword evidence="3" id="KW-1185">Reference proteome</keyword>
<sequence length="155" mass="16532">MRVSGGEIAALIAAGAFLMLVLVLAVPILRLRHTVDATTRMIGDLNDRTAPLLGDVNTTVKNVNVALEQVQTSLDGVNLQLAKVDTMTTHAQNVTANVANLATVVSAAAANPLVKVAAFGYGVRKAASARRHAETEREVRDTIKQQRRAARRGNR</sequence>
<dbReference type="InterPro" id="IPR009293">
    <property type="entry name" value="UPF0478"/>
</dbReference>
<protein>
    <submittedName>
        <fullName evidence="2">Uncharacterized protein YoxC, contains an MCP-like domain</fullName>
    </submittedName>
</protein>
<dbReference type="Proteomes" id="UP000199558">
    <property type="component" value="Unassembled WGS sequence"/>
</dbReference>
<organism evidence="2 3">
    <name type="scientific">Micromonospora sediminicola</name>
    <dbReference type="NCBI Taxonomy" id="946078"/>
    <lineage>
        <taxon>Bacteria</taxon>
        <taxon>Bacillati</taxon>
        <taxon>Actinomycetota</taxon>
        <taxon>Actinomycetes</taxon>
        <taxon>Micromonosporales</taxon>
        <taxon>Micromonosporaceae</taxon>
        <taxon>Micromonospora</taxon>
    </lineage>
</organism>
<name>A0A1A9BEM8_9ACTN</name>
<evidence type="ECO:0000256" key="1">
    <source>
        <dbReference type="SAM" id="MobiDB-lite"/>
    </source>
</evidence>
<feature type="compositionally biased region" description="Basic residues" evidence="1">
    <location>
        <begin position="145"/>
        <end position="155"/>
    </location>
</feature>
<reference evidence="3" key="1">
    <citation type="submission" date="2016-06" db="EMBL/GenBank/DDBJ databases">
        <authorList>
            <person name="Varghese N."/>
            <person name="Submissions Spin"/>
        </authorList>
    </citation>
    <scope>NUCLEOTIDE SEQUENCE [LARGE SCALE GENOMIC DNA]</scope>
    <source>
        <strain evidence="3">DSM 45794</strain>
    </source>
</reference>
<evidence type="ECO:0000313" key="2">
    <source>
        <dbReference type="EMBL" id="SBT67414.1"/>
    </source>
</evidence>
<accession>A0A1A9BEM8</accession>
<dbReference type="EMBL" id="FLRH01000004">
    <property type="protein sequence ID" value="SBT67414.1"/>
    <property type="molecule type" value="Genomic_DNA"/>
</dbReference>
<dbReference type="STRING" id="946078.GA0070622_4475"/>
<feature type="compositionally biased region" description="Basic and acidic residues" evidence="1">
    <location>
        <begin position="131"/>
        <end position="144"/>
    </location>
</feature>